<protein>
    <submittedName>
        <fullName evidence="1">Uncharacterized protein</fullName>
    </submittedName>
</protein>
<organism evidence="1">
    <name type="scientific">Schizaphis graminum</name>
    <name type="common">Green bug aphid</name>
    <dbReference type="NCBI Taxonomy" id="13262"/>
    <lineage>
        <taxon>Eukaryota</taxon>
        <taxon>Metazoa</taxon>
        <taxon>Ecdysozoa</taxon>
        <taxon>Arthropoda</taxon>
        <taxon>Hexapoda</taxon>
        <taxon>Insecta</taxon>
        <taxon>Pterygota</taxon>
        <taxon>Neoptera</taxon>
        <taxon>Paraneoptera</taxon>
        <taxon>Hemiptera</taxon>
        <taxon>Sternorrhyncha</taxon>
        <taxon>Aphidomorpha</taxon>
        <taxon>Aphidoidea</taxon>
        <taxon>Aphididae</taxon>
        <taxon>Aphidini</taxon>
        <taxon>Schizaphis</taxon>
    </lineage>
</organism>
<dbReference type="EMBL" id="GGMR01003821">
    <property type="protein sequence ID" value="MBY16440.1"/>
    <property type="molecule type" value="Transcribed_RNA"/>
</dbReference>
<evidence type="ECO:0000313" key="1">
    <source>
        <dbReference type="EMBL" id="MBY16440.1"/>
    </source>
</evidence>
<reference evidence="1" key="1">
    <citation type="submission" date="2018-04" db="EMBL/GenBank/DDBJ databases">
        <title>Transcriptome of Schizaphis graminum biotype I.</title>
        <authorList>
            <person name="Scully E.D."/>
            <person name="Geib S.M."/>
            <person name="Palmer N.A."/>
            <person name="Koch K."/>
            <person name="Bradshaw J."/>
            <person name="Heng-Moss T."/>
            <person name="Sarath G."/>
        </authorList>
    </citation>
    <scope>NUCLEOTIDE SEQUENCE</scope>
</reference>
<gene>
    <name evidence="1" type="ORF">g.136312</name>
</gene>
<name>A0A2S2NGY7_SCHGA</name>
<dbReference type="AlphaFoldDB" id="A0A2S2NGY7"/>
<sequence length="135" mass="15474">MGLILSFILDHMVKYKRTTFLETDILKLTSMEYAGENVLVIESKNQEGCRVLLNRADVMELQKLEHCIFDSITQKCAIIQPKILNQVEEYGAYIDDISAKAPPENVEDMVIFIENAQVYQNISTNPIYANQLKMI</sequence>
<proteinExistence type="predicted"/>
<accession>A0A2S2NGY7</accession>